<proteinExistence type="predicted"/>
<name>A0A841YQ86_9LIST</name>
<dbReference type="Proteomes" id="UP000544413">
    <property type="component" value="Unassembled WGS sequence"/>
</dbReference>
<gene>
    <name evidence="1" type="ORF">HB836_11095</name>
</gene>
<evidence type="ECO:0000313" key="2">
    <source>
        <dbReference type="Proteomes" id="UP000544413"/>
    </source>
</evidence>
<organism evidence="1 2">
    <name type="scientific">Listeria booriae</name>
    <dbReference type="NCBI Taxonomy" id="1552123"/>
    <lineage>
        <taxon>Bacteria</taxon>
        <taxon>Bacillati</taxon>
        <taxon>Bacillota</taxon>
        <taxon>Bacilli</taxon>
        <taxon>Bacillales</taxon>
        <taxon>Listeriaceae</taxon>
        <taxon>Listeria</taxon>
    </lineage>
</organism>
<accession>A0A841YQ86</accession>
<protein>
    <submittedName>
        <fullName evidence="1">Uncharacterized protein</fullName>
    </submittedName>
</protein>
<dbReference type="RefSeq" id="WP_185406283.1">
    <property type="nucleotide sequence ID" value="NZ_JAARPT010000006.1"/>
</dbReference>
<evidence type="ECO:0000313" key="1">
    <source>
        <dbReference type="EMBL" id="MBC1402124.1"/>
    </source>
</evidence>
<comment type="caution">
    <text evidence="1">The sequence shown here is derived from an EMBL/GenBank/DDBJ whole genome shotgun (WGS) entry which is preliminary data.</text>
</comment>
<sequence>MTEDNKVLTIGDEVRFTDIVTIIAVEEQNIEVRTDAGYEFWTTRDNLDK</sequence>
<reference evidence="1 2" key="1">
    <citation type="submission" date="2020-03" db="EMBL/GenBank/DDBJ databases">
        <title>Soil Listeria distribution.</title>
        <authorList>
            <person name="Liao J."/>
            <person name="Wiedmann M."/>
        </authorList>
    </citation>
    <scope>NUCLEOTIDE SEQUENCE [LARGE SCALE GENOMIC DNA]</scope>
    <source>
        <strain evidence="1 2">FSL L7-1658</strain>
    </source>
</reference>
<dbReference type="AlphaFoldDB" id="A0A841YQ86"/>
<dbReference type="EMBL" id="JAARPT010000006">
    <property type="protein sequence ID" value="MBC1402124.1"/>
    <property type="molecule type" value="Genomic_DNA"/>
</dbReference>